<feature type="region of interest" description="Disordered" evidence="1">
    <location>
        <begin position="1"/>
        <end position="26"/>
    </location>
</feature>
<dbReference type="EMBL" id="JARJLG010000059">
    <property type="protein sequence ID" value="KAJ7757247.1"/>
    <property type="molecule type" value="Genomic_DNA"/>
</dbReference>
<organism evidence="2 3">
    <name type="scientific">Mycena maculata</name>
    <dbReference type="NCBI Taxonomy" id="230809"/>
    <lineage>
        <taxon>Eukaryota</taxon>
        <taxon>Fungi</taxon>
        <taxon>Dikarya</taxon>
        <taxon>Basidiomycota</taxon>
        <taxon>Agaricomycotina</taxon>
        <taxon>Agaricomycetes</taxon>
        <taxon>Agaricomycetidae</taxon>
        <taxon>Agaricales</taxon>
        <taxon>Marasmiineae</taxon>
        <taxon>Mycenaceae</taxon>
        <taxon>Mycena</taxon>
    </lineage>
</organism>
<evidence type="ECO:0000313" key="3">
    <source>
        <dbReference type="Proteomes" id="UP001215280"/>
    </source>
</evidence>
<proteinExistence type="predicted"/>
<gene>
    <name evidence="2" type="ORF">DFH07DRAFT_772953</name>
</gene>
<reference evidence="2" key="1">
    <citation type="submission" date="2023-03" db="EMBL/GenBank/DDBJ databases">
        <title>Massive genome expansion in bonnet fungi (Mycena s.s.) driven by repeated elements and novel gene families across ecological guilds.</title>
        <authorList>
            <consortium name="Lawrence Berkeley National Laboratory"/>
            <person name="Harder C.B."/>
            <person name="Miyauchi S."/>
            <person name="Viragh M."/>
            <person name="Kuo A."/>
            <person name="Thoen E."/>
            <person name="Andreopoulos B."/>
            <person name="Lu D."/>
            <person name="Skrede I."/>
            <person name="Drula E."/>
            <person name="Henrissat B."/>
            <person name="Morin E."/>
            <person name="Kohler A."/>
            <person name="Barry K."/>
            <person name="LaButti K."/>
            <person name="Morin E."/>
            <person name="Salamov A."/>
            <person name="Lipzen A."/>
            <person name="Mereny Z."/>
            <person name="Hegedus B."/>
            <person name="Baldrian P."/>
            <person name="Stursova M."/>
            <person name="Weitz H."/>
            <person name="Taylor A."/>
            <person name="Grigoriev I.V."/>
            <person name="Nagy L.G."/>
            <person name="Martin F."/>
            <person name="Kauserud H."/>
        </authorList>
    </citation>
    <scope>NUCLEOTIDE SEQUENCE</scope>
    <source>
        <strain evidence="2">CBHHK188m</strain>
    </source>
</reference>
<keyword evidence="3" id="KW-1185">Reference proteome</keyword>
<evidence type="ECO:0000313" key="2">
    <source>
        <dbReference type="EMBL" id="KAJ7757247.1"/>
    </source>
</evidence>
<dbReference type="Proteomes" id="UP001215280">
    <property type="component" value="Unassembled WGS sequence"/>
</dbReference>
<evidence type="ECO:0000256" key="1">
    <source>
        <dbReference type="SAM" id="MobiDB-lite"/>
    </source>
</evidence>
<sequence>MLEPKSVKGSKKEAKRKQKGGKKEAKKGNCHLGLTRLLAFDPAFMNADLIAVTGAYEAMNAQERLVYQDSRHHMLIDMRIPARECSSKGNLLSWAGQKRSKQRNMRTRISCATEWVKIKPDLEKAICNNLIALGWSEELVDNEDSQFPLNYLLHRHHFHDPLTDAEWLTMKPSLEKTMIPRWEEAAGTHPAGFDQFTGEI</sequence>
<protein>
    <submittedName>
        <fullName evidence="2">Uncharacterized protein</fullName>
    </submittedName>
</protein>
<dbReference type="AlphaFoldDB" id="A0AAD7J520"/>
<comment type="caution">
    <text evidence="2">The sequence shown here is derived from an EMBL/GenBank/DDBJ whole genome shotgun (WGS) entry which is preliminary data.</text>
</comment>
<name>A0AAD7J520_9AGAR</name>
<accession>A0AAD7J520</accession>